<proteinExistence type="predicted"/>
<dbReference type="RefSeq" id="WP_364462758.1">
    <property type="nucleotide sequence ID" value="NZ_JBFARM010000019.1"/>
</dbReference>
<feature type="transmembrane region" description="Helical" evidence="7">
    <location>
        <begin position="311"/>
        <end position="330"/>
    </location>
</feature>
<evidence type="ECO:0000256" key="5">
    <source>
        <dbReference type="ARBA" id="ARBA00023136"/>
    </source>
</evidence>
<dbReference type="InterPro" id="IPR050189">
    <property type="entry name" value="MFS_Efflux_Transporters"/>
</dbReference>
<reference evidence="9 10" key="1">
    <citation type="submission" date="2024-06" db="EMBL/GenBank/DDBJ databases">
        <title>The Natural Products Discovery Center: Release of the First 8490 Sequenced Strains for Exploring Actinobacteria Biosynthetic Diversity.</title>
        <authorList>
            <person name="Kalkreuter E."/>
            <person name="Kautsar S.A."/>
            <person name="Yang D."/>
            <person name="Bader C.D."/>
            <person name="Teijaro C.N."/>
            <person name="Fluegel L."/>
            <person name="Davis C.M."/>
            <person name="Simpson J.R."/>
            <person name="Lauterbach L."/>
            <person name="Steele A.D."/>
            <person name="Gui C."/>
            <person name="Meng S."/>
            <person name="Li G."/>
            <person name="Viehrig K."/>
            <person name="Ye F."/>
            <person name="Su P."/>
            <person name="Kiefer A.F."/>
            <person name="Nichols A."/>
            <person name="Cepeda A.J."/>
            <person name="Yan W."/>
            <person name="Fan B."/>
            <person name="Jiang Y."/>
            <person name="Adhikari A."/>
            <person name="Zheng C.-J."/>
            <person name="Schuster L."/>
            <person name="Cowan T.M."/>
            <person name="Smanski M.J."/>
            <person name="Chevrette M.G."/>
            <person name="De Carvalho L.P.S."/>
            <person name="Shen B."/>
        </authorList>
    </citation>
    <scope>NUCLEOTIDE SEQUENCE [LARGE SCALE GENOMIC DNA]</scope>
    <source>
        <strain evidence="9 10">NPDC049574</strain>
    </source>
</reference>
<feature type="transmembrane region" description="Helical" evidence="7">
    <location>
        <begin position="86"/>
        <end position="107"/>
    </location>
</feature>
<sequence>MWSDRSHTRVTNSGAIAPELCEEAPLTTAEQTRTPAQEPAAPEKSRWTAVSAVALGTFLLVTAEQLPIGLLTSVGSALSVSEGTAGLMVTVPSIVAAFAAPLVPMLVGAMDRRILLLGLMALMTVSNLASALAPDFAVLVGSRVLVGIAIGGFWAIASGLAVRLVAPVDVPRATAVIFGGVGAANVFGVPLGTLVGDLTGWRIAFSSLSALALVTLIALLAVLPGLTASQAVRPKLLMEQFRNPRVRVGIVATALIVVGHFAAYTFVSPALQKLSGIDERYVGPLLFGFGVAGMIGNFVAGAALSRRVRRTVLIISVALAVAMPLFLLLGRTAVGGAVLLIVWGLSYGGVSVGLQTWMIKSAPRAVEAASSLWVAVFNLSIGLGALVGGVIVDTLTIQGVLWLGGACALLAALAIWTARNDAFTDRAFTGPTGDA</sequence>
<dbReference type="PROSITE" id="PS50850">
    <property type="entry name" value="MFS"/>
    <property type="match status" value="1"/>
</dbReference>
<feature type="transmembrane region" description="Helical" evidence="7">
    <location>
        <begin position="114"/>
        <end position="133"/>
    </location>
</feature>
<dbReference type="PANTHER" id="PTHR43124">
    <property type="entry name" value="PURINE EFFLUX PUMP PBUE"/>
    <property type="match status" value="1"/>
</dbReference>
<name>A0ABV3HJN0_9ACTN</name>
<keyword evidence="5 7" id="KW-0472">Membrane</keyword>
<feature type="region of interest" description="Disordered" evidence="6">
    <location>
        <begin position="21"/>
        <end position="43"/>
    </location>
</feature>
<dbReference type="EMBL" id="JBFARM010000019">
    <property type="protein sequence ID" value="MEV4292514.1"/>
    <property type="molecule type" value="Genomic_DNA"/>
</dbReference>
<evidence type="ECO:0000256" key="7">
    <source>
        <dbReference type="SAM" id="Phobius"/>
    </source>
</evidence>
<dbReference type="SUPFAM" id="SSF103473">
    <property type="entry name" value="MFS general substrate transporter"/>
    <property type="match status" value="1"/>
</dbReference>
<gene>
    <name evidence="9" type="ORF">AB0K40_44000</name>
</gene>
<feature type="transmembrane region" description="Helical" evidence="7">
    <location>
        <begin position="47"/>
        <end position="66"/>
    </location>
</feature>
<keyword evidence="4 7" id="KW-1133">Transmembrane helix</keyword>
<feature type="transmembrane region" description="Helical" evidence="7">
    <location>
        <begin position="286"/>
        <end position="304"/>
    </location>
</feature>
<accession>A0ABV3HJN0</accession>
<protein>
    <submittedName>
        <fullName evidence="9">MFS transporter</fullName>
    </submittedName>
</protein>
<dbReference type="InterPro" id="IPR020846">
    <property type="entry name" value="MFS_dom"/>
</dbReference>
<evidence type="ECO:0000256" key="2">
    <source>
        <dbReference type="ARBA" id="ARBA00022475"/>
    </source>
</evidence>
<feature type="transmembrane region" description="Helical" evidence="7">
    <location>
        <begin position="336"/>
        <end position="359"/>
    </location>
</feature>
<dbReference type="CDD" id="cd17324">
    <property type="entry name" value="MFS_NepI_like"/>
    <property type="match status" value="1"/>
</dbReference>
<evidence type="ECO:0000256" key="1">
    <source>
        <dbReference type="ARBA" id="ARBA00004651"/>
    </source>
</evidence>
<evidence type="ECO:0000313" key="10">
    <source>
        <dbReference type="Proteomes" id="UP001552427"/>
    </source>
</evidence>
<dbReference type="Proteomes" id="UP001552427">
    <property type="component" value="Unassembled WGS sequence"/>
</dbReference>
<evidence type="ECO:0000259" key="8">
    <source>
        <dbReference type="PROSITE" id="PS50850"/>
    </source>
</evidence>
<comment type="caution">
    <text evidence="9">The sequence shown here is derived from an EMBL/GenBank/DDBJ whole genome shotgun (WGS) entry which is preliminary data.</text>
</comment>
<evidence type="ECO:0000256" key="6">
    <source>
        <dbReference type="SAM" id="MobiDB-lite"/>
    </source>
</evidence>
<evidence type="ECO:0000256" key="3">
    <source>
        <dbReference type="ARBA" id="ARBA00022692"/>
    </source>
</evidence>
<dbReference type="Gene3D" id="1.20.1250.20">
    <property type="entry name" value="MFS general substrate transporter like domains"/>
    <property type="match status" value="1"/>
</dbReference>
<feature type="transmembrane region" description="Helical" evidence="7">
    <location>
        <begin position="203"/>
        <end position="226"/>
    </location>
</feature>
<keyword evidence="2" id="KW-1003">Cell membrane</keyword>
<keyword evidence="3 7" id="KW-0812">Transmembrane</keyword>
<feature type="transmembrane region" description="Helical" evidence="7">
    <location>
        <begin position="397"/>
        <end position="416"/>
    </location>
</feature>
<evidence type="ECO:0000256" key="4">
    <source>
        <dbReference type="ARBA" id="ARBA00022989"/>
    </source>
</evidence>
<feature type="transmembrane region" description="Helical" evidence="7">
    <location>
        <begin position="173"/>
        <end position="191"/>
    </location>
</feature>
<dbReference type="InterPro" id="IPR011701">
    <property type="entry name" value="MFS"/>
</dbReference>
<evidence type="ECO:0000313" key="9">
    <source>
        <dbReference type="EMBL" id="MEV4292514.1"/>
    </source>
</evidence>
<feature type="transmembrane region" description="Helical" evidence="7">
    <location>
        <begin position="371"/>
        <end position="391"/>
    </location>
</feature>
<comment type="subcellular location">
    <subcellularLocation>
        <location evidence="1">Cell membrane</location>
        <topology evidence="1">Multi-pass membrane protein</topology>
    </subcellularLocation>
</comment>
<dbReference type="Pfam" id="PF07690">
    <property type="entry name" value="MFS_1"/>
    <property type="match status" value="1"/>
</dbReference>
<organism evidence="9 10">
    <name type="scientific">Nonomuraea bangladeshensis</name>
    <dbReference type="NCBI Taxonomy" id="404385"/>
    <lineage>
        <taxon>Bacteria</taxon>
        <taxon>Bacillati</taxon>
        <taxon>Actinomycetota</taxon>
        <taxon>Actinomycetes</taxon>
        <taxon>Streptosporangiales</taxon>
        <taxon>Streptosporangiaceae</taxon>
        <taxon>Nonomuraea</taxon>
    </lineage>
</organism>
<keyword evidence="10" id="KW-1185">Reference proteome</keyword>
<feature type="transmembrane region" description="Helical" evidence="7">
    <location>
        <begin position="246"/>
        <end position="266"/>
    </location>
</feature>
<feature type="domain" description="Major facilitator superfamily (MFS) profile" evidence="8">
    <location>
        <begin position="49"/>
        <end position="423"/>
    </location>
</feature>
<feature type="transmembrane region" description="Helical" evidence="7">
    <location>
        <begin position="145"/>
        <end position="166"/>
    </location>
</feature>
<dbReference type="PANTHER" id="PTHR43124:SF3">
    <property type="entry name" value="CHLORAMPHENICOL EFFLUX PUMP RV0191"/>
    <property type="match status" value="1"/>
</dbReference>
<dbReference type="InterPro" id="IPR036259">
    <property type="entry name" value="MFS_trans_sf"/>
</dbReference>